<protein>
    <recommendedName>
        <fullName evidence="7">Major facilitator superfamily (MFS) profile domain-containing protein</fullName>
    </recommendedName>
</protein>
<feature type="transmembrane region" description="Helical" evidence="6">
    <location>
        <begin position="134"/>
        <end position="151"/>
    </location>
</feature>
<feature type="transmembrane region" description="Helical" evidence="6">
    <location>
        <begin position="189"/>
        <end position="211"/>
    </location>
</feature>
<feature type="transmembrane region" description="Helical" evidence="6">
    <location>
        <begin position="218"/>
        <end position="239"/>
    </location>
</feature>
<evidence type="ECO:0000256" key="2">
    <source>
        <dbReference type="ARBA" id="ARBA00022692"/>
    </source>
</evidence>
<evidence type="ECO:0000256" key="5">
    <source>
        <dbReference type="SAM" id="MobiDB-lite"/>
    </source>
</evidence>
<dbReference type="Proteomes" id="UP001258017">
    <property type="component" value="Unassembled WGS sequence"/>
</dbReference>
<keyword evidence="9" id="KW-1185">Reference proteome</keyword>
<dbReference type="InterPro" id="IPR036259">
    <property type="entry name" value="MFS_trans_sf"/>
</dbReference>
<evidence type="ECO:0000256" key="6">
    <source>
        <dbReference type="SAM" id="Phobius"/>
    </source>
</evidence>
<feature type="domain" description="Major facilitator superfamily (MFS) profile" evidence="7">
    <location>
        <begin position="73"/>
        <end position="514"/>
    </location>
</feature>
<evidence type="ECO:0000256" key="3">
    <source>
        <dbReference type="ARBA" id="ARBA00022989"/>
    </source>
</evidence>
<evidence type="ECO:0000256" key="1">
    <source>
        <dbReference type="ARBA" id="ARBA00004141"/>
    </source>
</evidence>
<keyword evidence="4 6" id="KW-0472">Membrane</keyword>
<dbReference type="GO" id="GO:0022857">
    <property type="term" value="F:transmembrane transporter activity"/>
    <property type="evidence" value="ECO:0007669"/>
    <property type="project" value="InterPro"/>
</dbReference>
<feature type="transmembrane region" description="Helical" evidence="6">
    <location>
        <begin position="461"/>
        <end position="483"/>
    </location>
</feature>
<dbReference type="AlphaFoldDB" id="A0AAD9RKW4"/>
<evidence type="ECO:0000313" key="8">
    <source>
        <dbReference type="EMBL" id="KAK2581488.1"/>
    </source>
</evidence>
<dbReference type="SUPFAM" id="SSF103473">
    <property type="entry name" value="MFS general substrate transporter"/>
    <property type="match status" value="1"/>
</dbReference>
<organism evidence="8 9">
    <name type="scientific">Odynerus spinipes</name>
    <dbReference type="NCBI Taxonomy" id="1348599"/>
    <lineage>
        <taxon>Eukaryota</taxon>
        <taxon>Metazoa</taxon>
        <taxon>Ecdysozoa</taxon>
        <taxon>Arthropoda</taxon>
        <taxon>Hexapoda</taxon>
        <taxon>Insecta</taxon>
        <taxon>Pterygota</taxon>
        <taxon>Neoptera</taxon>
        <taxon>Endopterygota</taxon>
        <taxon>Hymenoptera</taxon>
        <taxon>Apocrita</taxon>
        <taxon>Aculeata</taxon>
        <taxon>Vespoidea</taxon>
        <taxon>Vespidae</taxon>
        <taxon>Eumeninae</taxon>
        <taxon>Odynerus</taxon>
    </lineage>
</organism>
<feature type="region of interest" description="Disordered" evidence="5">
    <location>
        <begin position="295"/>
        <end position="322"/>
    </location>
</feature>
<name>A0AAD9RKW4_9HYME</name>
<comment type="subcellular location">
    <subcellularLocation>
        <location evidence="1">Membrane</location>
        <topology evidence="1">Multi-pass membrane protein</topology>
    </subcellularLocation>
</comment>
<evidence type="ECO:0000259" key="7">
    <source>
        <dbReference type="PROSITE" id="PS50850"/>
    </source>
</evidence>
<dbReference type="InterPro" id="IPR005828">
    <property type="entry name" value="MFS_sugar_transport-like"/>
</dbReference>
<reference evidence="8" key="2">
    <citation type="journal article" date="2023" name="Commun. Biol.">
        <title>Intrasexual cuticular hydrocarbon dimorphism in a wasp sheds light on hydrocarbon biosynthesis genes in Hymenoptera.</title>
        <authorList>
            <person name="Moris V.C."/>
            <person name="Podsiadlowski L."/>
            <person name="Martin S."/>
            <person name="Oeyen J.P."/>
            <person name="Donath A."/>
            <person name="Petersen M."/>
            <person name="Wilbrandt J."/>
            <person name="Misof B."/>
            <person name="Liedtke D."/>
            <person name="Thamm M."/>
            <person name="Scheiner R."/>
            <person name="Schmitt T."/>
            <person name="Niehuis O."/>
        </authorList>
    </citation>
    <scope>NUCLEOTIDE SEQUENCE</scope>
    <source>
        <strain evidence="8">GBR_01_08_01A</strain>
    </source>
</reference>
<dbReference type="Pfam" id="PF00083">
    <property type="entry name" value="Sugar_tr"/>
    <property type="match status" value="1"/>
</dbReference>
<dbReference type="InterPro" id="IPR020846">
    <property type="entry name" value="MFS_dom"/>
</dbReference>
<feature type="transmembrane region" description="Helical" evidence="6">
    <location>
        <begin position="158"/>
        <end position="183"/>
    </location>
</feature>
<gene>
    <name evidence="8" type="ORF">KPH14_005153</name>
</gene>
<dbReference type="PANTHER" id="PTHR24064">
    <property type="entry name" value="SOLUTE CARRIER FAMILY 22 MEMBER"/>
    <property type="match status" value="1"/>
</dbReference>
<accession>A0AAD9RKW4</accession>
<comment type="caution">
    <text evidence="8">The sequence shown here is derived from an EMBL/GenBank/DDBJ whole genome shotgun (WGS) entry which is preliminary data.</text>
</comment>
<evidence type="ECO:0000256" key="4">
    <source>
        <dbReference type="ARBA" id="ARBA00023136"/>
    </source>
</evidence>
<reference evidence="8" key="1">
    <citation type="submission" date="2021-08" db="EMBL/GenBank/DDBJ databases">
        <authorList>
            <person name="Misof B."/>
            <person name="Oliver O."/>
            <person name="Podsiadlowski L."/>
            <person name="Donath A."/>
            <person name="Peters R."/>
            <person name="Mayer C."/>
            <person name="Rust J."/>
            <person name="Gunkel S."/>
            <person name="Lesny P."/>
            <person name="Martin S."/>
            <person name="Oeyen J.P."/>
            <person name="Petersen M."/>
            <person name="Panagiotis P."/>
            <person name="Wilbrandt J."/>
            <person name="Tanja T."/>
        </authorList>
    </citation>
    <scope>NUCLEOTIDE SEQUENCE</scope>
    <source>
        <strain evidence="8">GBR_01_08_01A</strain>
        <tissue evidence="8">Thorax + abdomen</tissue>
    </source>
</reference>
<feature type="transmembrane region" description="Helical" evidence="6">
    <location>
        <begin position="341"/>
        <end position="358"/>
    </location>
</feature>
<evidence type="ECO:0000313" key="9">
    <source>
        <dbReference type="Proteomes" id="UP001258017"/>
    </source>
</evidence>
<feature type="transmembrane region" description="Helical" evidence="6">
    <location>
        <begin position="423"/>
        <end position="449"/>
    </location>
</feature>
<feature type="transmembrane region" description="Helical" evidence="6">
    <location>
        <begin position="26"/>
        <end position="49"/>
    </location>
</feature>
<dbReference type="Gene3D" id="1.20.1250.20">
    <property type="entry name" value="MFS general substrate transporter like domains"/>
    <property type="match status" value="1"/>
</dbReference>
<feature type="transmembrane region" description="Helical" evidence="6">
    <location>
        <begin position="370"/>
        <end position="391"/>
    </location>
</feature>
<feature type="transmembrane region" description="Helical" evidence="6">
    <location>
        <begin position="245"/>
        <end position="264"/>
    </location>
</feature>
<dbReference type="GO" id="GO:0016020">
    <property type="term" value="C:membrane"/>
    <property type="evidence" value="ECO:0007669"/>
    <property type="project" value="UniProtKB-SubCell"/>
</dbReference>
<dbReference type="EMBL" id="JAIFRP010000039">
    <property type="protein sequence ID" value="KAK2581488.1"/>
    <property type="molecule type" value="Genomic_DNA"/>
</dbReference>
<proteinExistence type="predicted"/>
<feature type="transmembrane region" description="Helical" evidence="6">
    <location>
        <begin position="489"/>
        <end position="509"/>
    </location>
</feature>
<keyword evidence="3 6" id="KW-1133">Transmembrane helix</keyword>
<sequence length="568" mass="62541">MASVDNELEELMGHLGEFGKYQFWQFCLHIVGALTAGLHMLSFLTVGAVPGHECVVPLPNSTSPNIFDAEQETVSWNASTILPRALDSCNYLDEFNETRKCEAWNYDTKYIQSSLGMEWDFVCSRRWMGAMAQSAYMFGVFAGAVTLGSLADKYGRKIIFYISAVMQLILGTVVISVASQYYVFLFVRFLYGAFGSAGAYITGFVLTMELVGASKRTVCGIMFQFAFATGFMLVAAWGSLIKDPAWLQMVYGLHSALMLGHWWLMDESPRWLWAQGRTKEATEIVQRALKMNGNDTQLDSGKLLARSKTKQPSSSSSSSSSEDRSITAFDLLKTPNLRKKTLNVCLNWFANSIVYYGLSLNSGNLVGNPYLMLFLSGLVELPSYIMLIFVMDRTGRRCLVSTFMLIGGICCICATFVPKEDETGAIVTAVVVLLGKACIAASFAVIYNYTAELFPTVVRNTALGIGSMCARLSGALTPLIMLLDFLDPKVPATLFGLVALVSGFLSLYLPETVNQPMPETIEDGENFGKHDTCFTSCLGGKTHDHGDAYDVNLDPVLDKDEKEKLNET</sequence>
<keyword evidence="2 6" id="KW-0812">Transmembrane</keyword>
<dbReference type="PROSITE" id="PS50850">
    <property type="entry name" value="MFS"/>
    <property type="match status" value="1"/>
</dbReference>
<dbReference type="CDD" id="cd17317">
    <property type="entry name" value="MFS_SLC22"/>
    <property type="match status" value="1"/>
</dbReference>
<feature type="transmembrane region" description="Helical" evidence="6">
    <location>
        <begin position="398"/>
        <end position="417"/>
    </location>
</feature>